<dbReference type="Pfam" id="PF14602">
    <property type="entry name" value="Hexapep_2"/>
    <property type="match status" value="1"/>
</dbReference>
<dbReference type="Gene3D" id="2.160.10.10">
    <property type="entry name" value="Hexapeptide repeat proteins"/>
    <property type="match status" value="1"/>
</dbReference>
<keyword evidence="3" id="KW-0472">Membrane</keyword>
<organism evidence="4 5">
    <name type="scientific">Roseburia amylophila</name>
    <dbReference type="NCBI Taxonomy" id="2981794"/>
    <lineage>
        <taxon>Bacteria</taxon>
        <taxon>Bacillati</taxon>
        <taxon>Bacillota</taxon>
        <taxon>Clostridia</taxon>
        <taxon>Lachnospirales</taxon>
        <taxon>Lachnospiraceae</taxon>
        <taxon>Roseburia</taxon>
    </lineage>
</organism>
<dbReference type="InterPro" id="IPR001451">
    <property type="entry name" value="Hexapep"/>
</dbReference>
<protein>
    <recommendedName>
        <fullName evidence="6">Acyltransferase</fullName>
    </recommendedName>
</protein>
<keyword evidence="2" id="KW-0808">Transferase</keyword>
<evidence type="ECO:0000256" key="2">
    <source>
        <dbReference type="ARBA" id="ARBA00022679"/>
    </source>
</evidence>
<dbReference type="InterPro" id="IPR051159">
    <property type="entry name" value="Hexapeptide_acetyltransf"/>
</dbReference>
<evidence type="ECO:0000256" key="3">
    <source>
        <dbReference type="SAM" id="Phobius"/>
    </source>
</evidence>
<dbReference type="CDD" id="cd04647">
    <property type="entry name" value="LbH_MAT_like"/>
    <property type="match status" value="1"/>
</dbReference>
<keyword evidence="3" id="KW-1133">Transmembrane helix</keyword>
<dbReference type="PANTHER" id="PTHR23416:SF23">
    <property type="entry name" value="ACETYLTRANSFERASE C18B11.09C-RELATED"/>
    <property type="match status" value="1"/>
</dbReference>
<reference evidence="4 5" key="1">
    <citation type="journal article" date="2021" name="ISME Commun">
        <title>Automated analysis of genomic sequences facilitates high-throughput and comprehensive description of bacteria.</title>
        <authorList>
            <person name="Hitch T.C.A."/>
        </authorList>
    </citation>
    <scope>NUCLEOTIDE SEQUENCE [LARGE SCALE GENOMIC DNA]</scope>
    <source>
        <strain evidence="4 5">Sanger_19</strain>
    </source>
</reference>
<dbReference type="SUPFAM" id="SSF51161">
    <property type="entry name" value="Trimeric LpxA-like enzymes"/>
    <property type="match status" value="1"/>
</dbReference>
<feature type="transmembrane region" description="Helical" evidence="3">
    <location>
        <begin position="7"/>
        <end position="25"/>
    </location>
</feature>
<dbReference type="PANTHER" id="PTHR23416">
    <property type="entry name" value="SIALIC ACID SYNTHASE-RELATED"/>
    <property type="match status" value="1"/>
</dbReference>
<evidence type="ECO:0008006" key="6">
    <source>
        <dbReference type="Google" id="ProtNLM"/>
    </source>
</evidence>
<accession>A0ABT2SAK5</accession>
<evidence type="ECO:0000313" key="5">
    <source>
        <dbReference type="Proteomes" id="UP001209666"/>
    </source>
</evidence>
<evidence type="ECO:0000313" key="4">
    <source>
        <dbReference type="EMBL" id="MCU6716084.1"/>
    </source>
</evidence>
<comment type="similarity">
    <text evidence="1">Belongs to the transferase hexapeptide repeat family.</text>
</comment>
<keyword evidence="3" id="KW-0812">Transmembrane</keyword>
<comment type="caution">
    <text evidence="4">The sequence shown here is derived from an EMBL/GenBank/DDBJ whole genome shotgun (WGS) entry which is preliminary data.</text>
</comment>
<dbReference type="EMBL" id="JAOQKI010000002">
    <property type="protein sequence ID" value="MCU6716084.1"/>
    <property type="molecule type" value="Genomic_DNA"/>
</dbReference>
<dbReference type="RefSeq" id="WP_262623304.1">
    <property type="nucleotide sequence ID" value="NZ_JAOQKI010000002.1"/>
</dbReference>
<sequence length="252" mass="28745">MNIILKIIIAVLLIYLLNILFLSVYCRIERKIDSMVKQKTKNSNQKTEKIENSKSSLKERKLVNALKTFYKNADHYFYGWMRYCQMRMSKYPSNRIRKILYKRVFCMDIDKKTVISAGCEIRSPWNVHMGNCIIAGNCIIDGRSGIIIEDNVVLGMNVHIWTQEHDVNSPSFAVTPEHRGEVVIGERAWVCSDSTILPGVKIGEGAVIAAKALVCKNCEPYGIYGGVPAKKISDRTRNLTYVLSGKPHWHFN</sequence>
<name>A0ABT2SAK5_9FIRM</name>
<gene>
    <name evidence="4" type="ORF">OCV43_02180</name>
</gene>
<evidence type="ECO:0000256" key="1">
    <source>
        <dbReference type="ARBA" id="ARBA00007274"/>
    </source>
</evidence>
<dbReference type="InterPro" id="IPR011004">
    <property type="entry name" value="Trimer_LpxA-like_sf"/>
</dbReference>
<dbReference type="Proteomes" id="UP001209666">
    <property type="component" value="Unassembled WGS sequence"/>
</dbReference>
<dbReference type="Pfam" id="PF00132">
    <property type="entry name" value="Hexapep"/>
    <property type="match status" value="1"/>
</dbReference>
<keyword evidence="5" id="KW-1185">Reference proteome</keyword>
<proteinExistence type="inferred from homology"/>